<feature type="region of interest" description="Disordered" evidence="1">
    <location>
        <begin position="39"/>
        <end position="101"/>
    </location>
</feature>
<evidence type="ECO:0000313" key="2">
    <source>
        <dbReference type="EMBL" id="MFC7703307.1"/>
    </source>
</evidence>
<organism evidence="2 3">
    <name type="scientific">Plastorhodobacter daqingensis</name>
    <dbReference type="NCBI Taxonomy" id="1387281"/>
    <lineage>
        <taxon>Bacteria</taxon>
        <taxon>Pseudomonadati</taxon>
        <taxon>Pseudomonadota</taxon>
        <taxon>Alphaproteobacteria</taxon>
        <taxon>Rhodobacterales</taxon>
        <taxon>Paracoccaceae</taxon>
        <taxon>Plastorhodobacter</taxon>
    </lineage>
</organism>
<dbReference type="Proteomes" id="UP001596516">
    <property type="component" value="Unassembled WGS sequence"/>
</dbReference>
<dbReference type="PROSITE" id="PS51257">
    <property type="entry name" value="PROKAR_LIPOPROTEIN"/>
    <property type="match status" value="1"/>
</dbReference>
<accession>A0ABW2UF52</accession>
<proteinExistence type="predicted"/>
<feature type="compositionally biased region" description="Low complexity" evidence="1">
    <location>
        <begin position="41"/>
        <end position="68"/>
    </location>
</feature>
<keyword evidence="3" id="KW-1185">Reference proteome</keyword>
<evidence type="ECO:0000256" key="1">
    <source>
        <dbReference type="SAM" id="MobiDB-lite"/>
    </source>
</evidence>
<gene>
    <name evidence="2" type="ORF">ACFQXB_03755</name>
</gene>
<evidence type="ECO:0000313" key="3">
    <source>
        <dbReference type="Proteomes" id="UP001596516"/>
    </source>
</evidence>
<evidence type="ECO:0008006" key="4">
    <source>
        <dbReference type="Google" id="ProtNLM"/>
    </source>
</evidence>
<comment type="caution">
    <text evidence="2">The sequence shown here is derived from an EMBL/GenBank/DDBJ whole genome shotgun (WGS) entry which is preliminary data.</text>
</comment>
<reference evidence="3" key="1">
    <citation type="journal article" date="2019" name="Int. J. Syst. Evol. Microbiol.">
        <title>The Global Catalogue of Microorganisms (GCM) 10K type strain sequencing project: providing services to taxonomists for standard genome sequencing and annotation.</title>
        <authorList>
            <consortium name="The Broad Institute Genomics Platform"/>
            <consortium name="The Broad Institute Genome Sequencing Center for Infectious Disease"/>
            <person name="Wu L."/>
            <person name="Ma J."/>
        </authorList>
    </citation>
    <scope>NUCLEOTIDE SEQUENCE [LARGE SCALE GENOMIC DNA]</scope>
    <source>
        <strain evidence="3">CGMCC 1.12750</strain>
    </source>
</reference>
<sequence length="167" mass="16655">MRDRAPHIPASPATLAGGHLRLPAALALALGLAACADTAHSPPQTAQPAAAPASASPAPRPGATARSAADFDTASAEERAAARAPATGGQELGRNTVSLGNPAETGFWLRTPLVSTETPGRVVAANGQAVNVTLIPASDTGGRLSLSAYQALGLPLTALPTVQVFTR</sequence>
<dbReference type="RefSeq" id="WP_377399361.1">
    <property type="nucleotide sequence ID" value="NZ_JBHTFQ010000002.1"/>
</dbReference>
<name>A0ABW2UF52_9RHOB</name>
<dbReference type="EMBL" id="JBHTFQ010000002">
    <property type="protein sequence ID" value="MFC7703307.1"/>
    <property type="molecule type" value="Genomic_DNA"/>
</dbReference>
<protein>
    <recommendedName>
        <fullName evidence="4">D-galactarate dehydratase</fullName>
    </recommendedName>
</protein>